<feature type="non-terminal residue" evidence="5">
    <location>
        <position position="1"/>
    </location>
</feature>
<dbReference type="GO" id="GO:0004674">
    <property type="term" value="F:protein serine/threonine kinase activity"/>
    <property type="evidence" value="ECO:0007669"/>
    <property type="project" value="UniProtKB-KW"/>
</dbReference>
<name>A0A165C6N6_9BASI</name>
<evidence type="ECO:0000259" key="4">
    <source>
        <dbReference type="PROSITE" id="PS51158"/>
    </source>
</evidence>
<feature type="non-terminal residue" evidence="5">
    <location>
        <position position="195"/>
    </location>
</feature>
<dbReference type="Pfam" id="PF02816">
    <property type="entry name" value="Alpha_kinase"/>
    <property type="match status" value="1"/>
</dbReference>
<feature type="domain" description="Alpha-type protein kinase" evidence="4">
    <location>
        <begin position="1"/>
        <end position="175"/>
    </location>
</feature>
<evidence type="ECO:0000313" key="5">
    <source>
        <dbReference type="EMBL" id="KZT50322.1"/>
    </source>
</evidence>
<dbReference type="Gene3D" id="3.20.200.10">
    <property type="entry name" value="MHCK/EF2 kinase"/>
    <property type="match status" value="1"/>
</dbReference>
<protein>
    <recommendedName>
        <fullName evidence="4">Alpha-type protein kinase domain-containing protein</fullName>
    </recommendedName>
</protein>
<dbReference type="InterPro" id="IPR004166">
    <property type="entry name" value="a-kinase_dom"/>
</dbReference>
<dbReference type="STRING" id="1353952.A0A165C6N6"/>
<accession>A0A165C6N6</accession>
<dbReference type="AlphaFoldDB" id="A0A165C6N6"/>
<organism evidence="5 6">
    <name type="scientific">Calocera cornea HHB12733</name>
    <dbReference type="NCBI Taxonomy" id="1353952"/>
    <lineage>
        <taxon>Eukaryota</taxon>
        <taxon>Fungi</taxon>
        <taxon>Dikarya</taxon>
        <taxon>Basidiomycota</taxon>
        <taxon>Agaricomycotina</taxon>
        <taxon>Dacrymycetes</taxon>
        <taxon>Dacrymycetales</taxon>
        <taxon>Dacrymycetaceae</taxon>
        <taxon>Calocera</taxon>
    </lineage>
</organism>
<evidence type="ECO:0000313" key="6">
    <source>
        <dbReference type="Proteomes" id="UP000076842"/>
    </source>
</evidence>
<evidence type="ECO:0000256" key="3">
    <source>
        <dbReference type="ARBA" id="ARBA00022777"/>
    </source>
</evidence>
<sequence length="195" mass="21675">EGNTHYWAVALHMSGMDWVDEYIKANPESPACMLELPRTQFVMAGLFQHQHGELSDARAGLVVLIEELVQTKETSGGFLKFISNRSPKPRFTVGPAGTVARFLSFLQHVQYNMTEKQAFVSDYQVRYAIPDGTLMASYRDLGPIFGEGNVSEAFNQFERKHPCNEYCTAFGLPSLLGASDADEDTTRNKNDGLAS</sequence>
<keyword evidence="2" id="KW-0808">Transferase</keyword>
<dbReference type="Proteomes" id="UP000076842">
    <property type="component" value="Unassembled WGS sequence"/>
</dbReference>
<dbReference type="GO" id="GO:0005524">
    <property type="term" value="F:ATP binding"/>
    <property type="evidence" value="ECO:0007669"/>
    <property type="project" value="InterPro"/>
</dbReference>
<keyword evidence="3" id="KW-0418">Kinase</keyword>
<keyword evidence="1" id="KW-0723">Serine/threonine-protein kinase</keyword>
<dbReference type="InParanoid" id="A0A165C6N6"/>
<evidence type="ECO:0000256" key="2">
    <source>
        <dbReference type="ARBA" id="ARBA00022679"/>
    </source>
</evidence>
<dbReference type="OrthoDB" id="2658733at2759"/>
<reference evidence="5 6" key="1">
    <citation type="journal article" date="2016" name="Mol. Biol. Evol.">
        <title>Comparative Genomics of Early-Diverging Mushroom-Forming Fungi Provides Insights into the Origins of Lignocellulose Decay Capabilities.</title>
        <authorList>
            <person name="Nagy L.G."/>
            <person name="Riley R."/>
            <person name="Tritt A."/>
            <person name="Adam C."/>
            <person name="Daum C."/>
            <person name="Floudas D."/>
            <person name="Sun H."/>
            <person name="Yadav J.S."/>
            <person name="Pangilinan J."/>
            <person name="Larsson K.H."/>
            <person name="Matsuura K."/>
            <person name="Barry K."/>
            <person name="Labutti K."/>
            <person name="Kuo R."/>
            <person name="Ohm R.A."/>
            <person name="Bhattacharya S.S."/>
            <person name="Shirouzu T."/>
            <person name="Yoshinaga Y."/>
            <person name="Martin F.M."/>
            <person name="Grigoriev I.V."/>
            <person name="Hibbett D.S."/>
        </authorList>
    </citation>
    <scope>NUCLEOTIDE SEQUENCE [LARGE SCALE GENOMIC DNA]</scope>
    <source>
        <strain evidence="5 6">HHB12733</strain>
    </source>
</reference>
<dbReference type="PROSITE" id="PS51158">
    <property type="entry name" value="ALPHA_KINASE"/>
    <property type="match status" value="1"/>
</dbReference>
<proteinExistence type="predicted"/>
<gene>
    <name evidence="5" type="ORF">CALCODRAFT_403403</name>
</gene>
<dbReference type="EMBL" id="KV424189">
    <property type="protein sequence ID" value="KZT50322.1"/>
    <property type="molecule type" value="Genomic_DNA"/>
</dbReference>
<keyword evidence="6" id="KW-1185">Reference proteome</keyword>
<evidence type="ECO:0000256" key="1">
    <source>
        <dbReference type="ARBA" id="ARBA00022527"/>
    </source>
</evidence>